<protein>
    <recommendedName>
        <fullName evidence="3">SHOCT domain-containing protein</fullName>
    </recommendedName>
</protein>
<dbReference type="Proteomes" id="UP000660047">
    <property type="component" value="Unassembled WGS sequence"/>
</dbReference>
<dbReference type="RefSeq" id="WP_156327932.1">
    <property type="nucleotide sequence ID" value="NZ_BLYL01000011.1"/>
</dbReference>
<gene>
    <name evidence="1" type="ORF">COEU31_19410</name>
</gene>
<proteinExistence type="predicted"/>
<comment type="caution">
    <text evidence="1">The sequence shown here is derived from an EMBL/GenBank/DDBJ whole genome shotgun (WGS) entry which is preliminary data.</text>
</comment>
<accession>A0AAI9NZB1</accession>
<name>A0AAI9NZB1_9FIRM</name>
<dbReference type="AlphaFoldDB" id="A0AAI9NZB1"/>
<organism evidence="1 2">
    <name type="scientific">Coprococcus eutactus</name>
    <dbReference type="NCBI Taxonomy" id="33043"/>
    <lineage>
        <taxon>Bacteria</taxon>
        <taxon>Bacillati</taxon>
        <taxon>Bacillota</taxon>
        <taxon>Clostridia</taxon>
        <taxon>Lachnospirales</taxon>
        <taxon>Lachnospiraceae</taxon>
        <taxon>Coprococcus</taxon>
    </lineage>
</organism>
<dbReference type="EMBL" id="BLYL01000011">
    <property type="protein sequence ID" value="GFO94895.1"/>
    <property type="molecule type" value="Genomic_DNA"/>
</dbReference>
<evidence type="ECO:0000313" key="1">
    <source>
        <dbReference type="EMBL" id="GFO94895.1"/>
    </source>
</evidence>
<evidence type="ECO:0000313" key="2">
    <source>
        <dbReference type="Proteomes" id="UP000660047"/>
    </source>
</evidence>
<sequence>MDELEKKTVVHQSTDVIENGTLLKSIQKQDNMQINKIESISLEEFKTKVVKLKLMKEAGLLSDDRFEEEQEKLLSLL</sequence>
<reference evidence="1" key="1">
    <citation type="submission" date="2020-06" db="EMBL/GenBank/DDBJ databases">
        <title>Characterization of fructooligosaccharide metabolism and fructooligosaccharide-degrading enzymes in human commensal butyrate producers.</title>
        <authorList>
            <person name="Tanno H."/>
            <person name="Fujii T."/>
            <person name="Hirano K."/>
            <person name="Maeno S."/>
            <person name="Tonozuka T."/>
            <person name="Sakamoto M."/>
            <person name="Ohkuma M."/>
            <person name="Tochio T."/>
            <person name="Endo A."/>
        </authorList>
    </citation>
    <scope>NUCLEOTIDE SEQUENCE</scope>
    <source>
        <strain evidence="1">JCM 31265</strain>
    </source>
</reference>
<evidence type="ECO:0008006" key="3">
    <source>
        <dbReference type="Google" id="ProtNLM"/>
    </source>
</evidence>